<accession>A0A2A9FEW2</accession>
<dbReference type="SUPFAM" id="SSF56801">
    <property type="entry name" value="Acetyl-CoA synthetase-like"/>
    <property type="match status" value="1"/>
</dbReference>
<proteinExistence type="predicted"/>
<feature type="domain" description="AMP-binding enzyme C-terminal" evidence="2">
    <location>
        <begin position="436"/>
        <end position="510"/>
    </location>
</feature>
<feature type="domain" description="AMP-dependent synthetase/ligase" evidence="1">
    <location>
        <begin position="30"/>
        <end position="385"/>
    </location>
</feature>
<dbReference type="InterPro" id="IPR042099">
    <property type="entry name" value="ANL_N_sf"/>
</dbReference>
<reference evidence="3 4" key="1">
    <citation type="submission" date="2017-10" db="EMBL/GenBank/DDBJ databases">
        <title>Sequencing the genomes of 1000 actinobacteria strains.</title>
        <authorList>
            <person name="Klenk H.-P."/>
        </authorList>
    </citation>
    <scope>NUCLEOTIDE SEQUENCE [LARGE SCALE GENOMIC DNA]</scope>
    <source>
        <strain evidence="3 4">DSM 46092</strain>
    </source>
</reference>
<organism evidence="3 4">
    <name type="scientific">Amycolatopsis sulphurea</name>
    <dbReference type="NCBI Taxonomy" id="76022"/>
    <lineage>
        <taxon>Bacteria</taxon>
        <taxon>Bacillati</taxon>
        <taxon>Actinomycetota</taxon>
        <taxon>Actinomycetes</taxon>
        <taxon>Pseudonocardiales</taxon>
        <taxon>Pseudonocardiaceae</taxon>
        <taxon>Amycolatopsis</taxon>
    </lineage>
</organism>
<evidence type="ECO:0000259" key="1">
    <source>
        <dbReference type="Pfam" id="PF00501"/>
    </source>
</evidence>
<dbReference type="AlphaFoldDB" id="A0A2A9FEW2"/>
<dbReference type="Pfam" id="PF13193">
    <property type="entry name" value="AMP-binding_C"/>
    <property type="match status" value="1"/>
</dbReference>
<evidence type="ECO:0000313" key="4">
    <source>
        <dbReference type="Proteomes" id="UP000243542"/>
    </source>
</evidence>
<keyword evidence="4" id="KW-1185">Reference proteome</keyword>
<protein>
    <submittedName>
        <fullName evidence="3">Cyclohexanecarboxylate-CoA ligase</fullName>
    </submittedName>
</protein>
<sequence>MRGTRYPEPWVGDGYRRSGAWADLVLVGALDEAARKWPDRFAAVDAQGPVTFAELHAAAARLARAMADAGAVAGDVVSVQLPNGREALAYVWAALSLGAVVNPIVPIYRGHELSQILDEAVPRFVVAPVTHRGRDYREVYADLPVPARTEIRHVELGAPLDTAPATMPKAGRIDADDIALLLYTSGTTASPKGVLHSHNTLRYEVFSQAAIYELTEDDVVFMPSPVTHITGFLWGCLAPVLLGLRVVFQDQWSAETAWRLIREQKATFTMVSAPFIRDLTESASAPASPLSHVRVVACGGADMSAELIASAEASIGPTYRLYGASECPSAVAQWPSSLAGKRAVSDGYPFGSTTVKVIDEEEVALTPGRQGQVVWRGPDMFLGYLDAEQNTGAFTSDGFGRSGDLGVLAEDGSLRISGRVKDIINRSGEKFSARDIEEALGTHPRIAEVAVVASPDPRTGELVCAYLIPLGNGPTLADVREHLLAQGLATQKIPERLVVVSDLPRTPSGKVQKNVLRQWEWAPGDRIGHLRRSEERKR</sequence>
<dbReference type="Gene3D" id="3.40.50.12780">
    <property type="entry name" value="N-terminal domain of ligase-like"/>
    <property type="match status" value="1"/>
</dbReference>
<evidence type="ECO:0000259" key="2">
    <source>
        <dbReference type="Pfam" id="PF13193"/>
    </source>
</evidence>
<dbReference type="EMBL" id="PDJK01000002">
    <property type="protein sequence ID" value="PFG49112.1"/>
    <property type="molecule type" value="Genomic_DNA"/>
</dbReference>
<comment type="caution">
    <text evidence="3">The sequence shown here is derived from an EMBL/GenBank/DDBJ whole genome shotgun (WGS) entry which is preliminary data.</text>
</comment>
<dbReference type="InterPro" id="IPR045851">
    <property type="entry name" value="AMP-bd_C_sf"/>
</dbReference>
<dbReference type="InterPro" id="IPR000873">
    <property type="entry name" value="AMP-dep_synth/lig_dom"/>
</dbReference>
<dbReference type="GO" id="GO:0006631">
    <property type="term" value="P:fatty acid metabolic process"/>
    <property type="evidence" value="ECO:0007669"/>
    <property type="project" value="TreeGrafter"/>
</dbReference>
<dbReference type="PANTHER" id="PTHR43201:SF32">
    <property type="entry name" value="2-SUCCINYLBENZOATE--COA LIGASE, CHLOROPLASTIC_PEROXISOMAL"/>
    <property type="match status" value="1"/>
</dbReference>
<dbReference type="InterPro" id="IPR025110">
    <property type="entry name" value="AMP-bd_C"/>
</dbReference>
<gene>
    <name evidence="3" type="ORF">ATK36_4240</name>
</gene>
<keyword evidence="3" id="KW-0436">Ligase</keyword>
<dbReference type="PANTHER" id="PTHR43201">
    <property type="entry name" value="ACYL-COA SYNTHETASE"/>
    <property type="match status" value="1"/>
</dbReference>
<dbReference type="Proteomes" id="UP000243542">
    <property type="component" value="Unassembled WGS sequence"/>
</dbReference>
<dbReference type="Pfam" id="PF00501">
    <property type="entry name" value="AMP-binding"/>
    <property type="match status" value="1"/>
</dbReference>
<dbReference type="RefSeq" id="WP_098513070.1">
    <property type="nucleotide sequence ID" value="NZ_JBIAKZ010000001.1"/>
</dbReference>
<dbReference type="Gene3D" id="3.30.300.30">
    <property type="match status" value="1"/>
</dbReference>
<name>A0A2A9FEW2_9PSEU</name>
<dbReference type="GO" id="GO:0031956">
    <property type="term" value="F:medium-chain fatty acid-CoA ligase activity"/>
    <property type="evidence" value="ECO:0007669"/>
    <property type="project" value="TreeGrafter"/>
</dbReference>
<evidence type="ECO:0000313" key="3">
    <source>
        <dbReference type="EMBL" id="PFG49112.1"/>
    </source>
</evidence>